<keyword evidence="16" id="KW-1185">Reference proteome</keyword>
<protein>
    <recommendedName>
        <fullName evidence="11">ATP-dependent DNA helicase RecQ</fullName>
        <ecNumber evidence="10">5.6.2.4</ecNumber>
    </recommendedName>
    <alternativeName>
        <fullName evidence="12">DNA 3'-5' helicase RecQ</fullName>
    </alternativeName>
</protein>
<evidence type="ECO:0000256" key="4">
    <source>
        <dbReference type="ARBA" id="ARBA00022801"/>
    </source>
</evidence>
<gene>
    <name evidence="15" type="ORF">EJ73_02621</name>
</gene>
<evidence type="ECO:0000256" key="7">
    <source>
        <dbReference type="ARBA" id="ARBA00023125"/>
    </source>
</evidence>
<keyword evidence="7" id="KW-0238">DNA-binding</keyword>
<evidence type="ECO:0000256" key="12">
    <source>
        <dbReference type="ARBA" id="ARBA00044550"/>
    </source>
</evidence>
<dbReference type="EC" id="5.6.2.4" evidence="10"/>
<dbReference type="Gene3D" id="3.40.50.300">
    <property type="entry name" value="P-loop containing nucleotide triphosphate hydrolases"/>
    <property type="match status" value="2"/>
</dbReference>
<dbReference type="Gene3D" id="1.10.10.10">
    <property type="entry name" value="Winged helix-like DNA-binding domain superfamily/Winged helix DNA-binding domain"/>
    <property type="match status" value="1"/>
</dbReference>
<dbReference type="Pfam" id="PF00271">
    <property type="entry name" value="Helicase_C"/>
    <property type="match status" value="1"/>
</dbReference>
<dbReference type="SMART" id="SM00490">
    <property type="entry name" value="HELICc"/>
    <property type="match status" value="1"/>
</dbReference>
<evidence type="ECO:0000256" key="10">
    <source>
        <dbReference type="ARBA" id="ARBA00034808"/>
    </source>
</evidence>
<keyword evidence="6" id="KW-0067">ATP-binding</keyword>
<dbReference type="GO" id="GO:0006310">
    <property type="term" value="P:DNA recombination"/>
    <property type="evidence" value="ECO:0007669"/>
    <property type="project" value="InterPro"/>
</dbReference>
<dbReference type="GO" id="GO:0046872">
    <property type="term" value="F:metal ion binding"/>
    <property type="evidence" value="ECO:0007669"/>
    <property type="project" value="UniProtKB-KW"/>
</dbReference>
<dbReference type="InterPro" id="IPR036388">
    <property type="entry name" value="WH-like_DNA-bd_sf"/>
</dbReference>
<name>A0A318I5A2_9BACT</name>
<dbReference type="InterPro" id="IPR014001">
    <property type="entry name" value="Helicase_ATP-bd"/>
</dbReference>
<evidence type="ECO:0000256" key="3">
    <source>
        <dbReference type="ARBA" id="ARBA00022741"/>
    </source>
</evidence>
<dbReference type="PANTHER" id="PTHR13710:SF105">
    <property type="entry name" value="ATP-DEPENDENT DNA HELICASE Q1"/>
    <property type="match status" value="1"/>
</dbReference>
<dbReference type="GO" id="GO:0043138">
    <property type="term" value="F:3'-5' DNA helicase activity"/>
    <property type="evidence" value="ECO:0007669"/>
    <property type="project" value="UniProtKB-EC"/>
</dbReference>
<dbReference type="InterPro" id="IPR001650">
    <property type="entry name" value="Helicase_C-like"/>
</dbReference>
<keyword evidence="3" id="KW-0547">Nucleotide-binding</keyword>
<feature type="domain" description="Helicase ATP-binding" evidence="13">
    <location>
        <begin position="35"/>
        <end position="203"/>
    </location>
</feature>
<evidence type="ECO:0000259" key="13">
    <source>
        <dbReference type="PROSITE" id="PS51192"/>
    </source>
</evidence>
<dbReference type="GO" id="GO:0006281">
    <property type="term" value="P:DNA repair"/>
    <property type="evidence" value="ECO:0007669"/>
    <property type="project" value="TreeGrafter"/>
</dbReference>
<organism evidence="15 16">
    <name type="scientific">Hoylesella shahii DSM 15611 = JCM 12083</name>
    <dbReference type="NCBI Taxonomy" id="1122991"/>
    <lineage>
        <taxon>Bacteria</taxon>
        <taxon>Pseudomonadati</taxon>
        <taxon>Bacteroidota</taxon>
        <taxon>Bacteroidia</taxon>
        <taxon>Bacteroidales</taxon>
        <taxon>Prevotellaceae</taxon>
        <taxon>Hoylesella</taxon>
    </lineage>
</organism>
<dbReference type="GO" id="GO:0005524">
    <property type="term" value="F:ATP binding"/>
    <property type="evidence" value="ECO:0007669"/>
    <property type="project" value="UniProtKB-KW"/>
</dbReference>
<comment type="catalytic activity">
    <reaction evidence="9">
        <text>Couples ATP hydrolysis with the unwinding of duplex DNA by translocating in the 3'-5' direction.</text>
        <dbReference type="EC" id="5.6.2.4"/>
    </reaction>
</comment>
<keyword evidence="8" id="KW-0413">Isomerase</keyword>
<evidence type="ECO:0000313" key="16">
    <source>
        <dbReference type="Proteomes" id="UP000248314"/>
    </source>
</evidence>
<dbReference type="PANTHER" id="PTHR13710">
    <property type="entry name" value="DNA HELICASE RECQ FAMILY MEMBER"/>
    <property type="match status" value="1"/>
</dbReference>
<dbReference type="GO" id="GO:0003677">
    <property type="term" value="F:DNA binding"/>
    <property type="evidence" value="ECO:0007669"/>
    <property type="project" value="UniProtKB-KW"/>
</dbReference>
<dbReference type="CDD" id="cd17920">
    <property type="entry name" value="DEXHc_RecQ"/>
    <property type="match status" value="1"/>
</dbReference>
<dbReference type="GO" id="GO:0043590">
    <property type="term" value="C:bacterial nucleoid"/>
    <property type="evidence" value="ECO:0007669"/>
    <property type="project" value="TreeGrafter"/>
</dbReference>
<dbReference type="STRING" id="1122991.GCA_000613445_00447"/>
<evidence type="ECO:0000256" key="6">
    <source>
        <dbReference type="ARBA" id="ARBA00022840"/>
    </source>
</evidence>
<keyword evidence="5 15" id="KW-0347">Helicase</keyword>
<dbReference type="Pfam" id="PF16124">
    <property type="entry name" value="RecQ_Zn_bind"/>
    <property type="match status" value="1"/>
</dbReference>
<dbReference type="NCBIfam" id="TIGR00614">
    <property type="entry name" value="recQ_fam"/>
    <property type="match status" value="1"/>
</dbReference>
<feature type="domain" description="Helicase C-terminal" evidence="14">
    <location>
        <begin position="227"/>
        <end position="373"/>
    </location>
</feature>
<dbReference type="GO" id="GO:0016787">
    <property type="term" value="F:hydrolase activity"/>
    <property type="evidence" value="ECO:0007669"/>
    <property type="project" value="UniProtKB-KW"/>
</dbReference>
<dbReference type="GO" id="GO:0030894">
    <property type="term" value="C:replisome"/>
    <property type="evidence" value="ECO:0007669"/>
    <property type="project" value="TreeGrafter"/>
</dbReference>
<evidence type="ECO:0000256" key="8">
    <source>
        <dbReference type="ARBA" id="ARBA00023235"/>
    </source>
</evidence>
<sequence>MEESNGALNANDAFRQTLREYWGYPDFRGIQRDIIESISQGKDTLGLMPTGGGKSITFQVPALVMPGVCVVITPLIALMKDQVDHLRQKGIQAAAIYSGMSRREIITTLENCIFGGIKLLYVSPERLFSDIFKVKFKHMDVSFVTVDEAHCISQWGYDFRPSYLSIAEIRRLKPDTAILALTATATPKVIDDIQERLGFKQKNVFRMSFERSNLAYIVRETMDKYTELIHILNAVSGSAIVYVRSRKHASDMAQFLTSENISATFYHAGLEPSIKNQRQNSWQQNEVRVIVATNAFGMGIDKPDVRLVLHIDCPDSIEAYFQEAGRAGRDGKKAYAVLLWNKGDRKKLNKRVVENFPEKDYIKEVYEDLAYYYQIGVGSGAGYSFVFEIDKFSRTFKHFPVQTHSALQILERAGYIHYEMEPEARARVMFKLGRNDLYRLDESSKFEDAVITALLRTYGGLFSNYVYIDEGLVAQEAGLTTQQVYVILKNLAQRNIIYFIPQRKTPFITYLQDRIDGEKVVLSKEIYEERKEQYVKRINAMQAYASNNEVCRSRQLLIYFGEKRHKDCEQCDVCLDHESPEPSNEQTKNAREAILNLLKDGERHHITELHKLNLPNKGLDVALEYLIHEEEINIDGSFIFL</sequence>
<comment type="caution">
    <text evidence="15">The sequence shown here is derived from an EMBL/GenBank/DDBJ whole genome shotgun (WGS) entry which is preliminary data.</text>
</comment>
<dbReference type="Pfam" id="PF00270">
    <property type="entry name" value="DEAD"/>
    <property type="match status" value="1"/>
</dbReference>
<dbReference type="RefSeq" id="WP_110370512.1">
    <property type="nucleotide sequence ID" value="NZ_QJJX01000050.1"/>
</dbReference>
<dbReference type="PROSITE" id="PS51192">
    <property type="entry name" value="HELICASE_ATP_BIND_1"/>
    <property type="match status" value="1"/>
</dbReference>
<dbReference type="GO" id="GO:0005737">
    <property type="term" value="C:cytoplasm"/>
    <property type="evidence" value="ECO:0007669"/>
    <property type="project" value="TreeGrafter"/>
</dbReference>
<accession>A0A318I5A2</accession>
<evidence type="ECO:0000256" key="2">
    <source>
        <dbReference type="ARBA" id="ARBA00022723"/>
    </source>
</evidence>
<evidence type="ECO:0000256" key="9">
    <source>
        <dbReference type="ARBA" id="ARBA00034617"/>
    </source>
</evidence>
<evidence type="ECO:0000259" key="14">
    <source>
        <dbReference type="PROSITE" id="PS51194"/>
    </source>
</evidence>
<evidence type="ECO:0000256" key="5">
    <source>
        <dbReference type="ARBA" id="ARBA00022806"/>
    </source>
</evidence>
<keyword evidence="4" id="KW-0378">Hydrolase</keyword>
<dbReference type="InterPro" id="IPR011545">
    <property type="entry name" value="DEAD/DEAH_box_helicase_dom"/>
</dbReference>
<dbReference type="EMBL" id="QJJX01000050">
    <property type="protein sequence ID" value="PXX18279.1"/>
    <property type="molecule type" value="Genomic_DNA"/>
</dbReference>
<evidence type="ECO:0000313" key="15">
    <source>
        <dbReference type="EMBL" id="PXX18279.1"/>
    </source>
</evidence>
<comment type="similarity">
    <text evidence="1">Belongs to the helicase family. RecQ subfamily.</text>
</comment>
<dbReference type="SUPFAM" id="SSF52540">
    <property type="entry name" value="P-loop containing nucleoside triphosphate hydrolases"/>
    <property type="match status" value="1"/>
</dbReference>
<dbReference type="GO" id="GO:0009378">
    <property type="term" value="F:four-way junction helicase activity"/>
    <property type="evidence" value="ECO:0007669"/>
    <property type="project" value="TreeGrafter"/>
</dbReference>
<dbReference type="PROSITE" id="PS51194">
    <property type="entry name" value="HELICASE_CTER"/>
    <property type="match status" value="1"/>
</dbReference>
<dbReference type="FunFam" id="3.40.50.300:FF:001389">
    <property type="entry name" value="ATP-dependent DNA helicase RecQ"/>
    <property type="match status" value="1"/>
</dbReference>
<proteinExistence type="inferred from homology"/>
<dbReference type="InterPro" id="IPR027417">
    <property type="entry name" value="P-loop_NTPase"/>
</dbReference>
<keyword evidence="2" id="KW-0479">Metal-binding</keyword>
<dbReference type="Proteomes" id="UP000248314">
    <property type="component" value="Unassembled WGS sequence"/>
</dbReference>
<evidence type="ECO:0000256" key="1">
    <source>
        <dbReference type="ARBA" id="ARBA00005446"/>
    </source>
</evidence>
<dbReference type="AlphaFoldDB" id="A0A318I5A2"/>
<dbReference type="InterPro" id="IPR032284">
    <property type="entry name" value="RecQ_Zn-bd"/>
</dbReference>
<reference evidence="15 16" key="1">
    <citation type="submission" date="2018-05" db="EMBL/GenBank/DDBJ databases">
        <title>Genomic Encyclopedia of Type Strains, Phase I: the one thousand microbial genomes (KMG-I) project.</title>
        <authorList>
            <person name="Kyrpides N."/>
        </authorList>
    </citation>
    <scope>NUCLEOTIDE SEQUENCE [LARGE SCALE GENOMIC DNA]</scope>
    <source>
        <strain evidence="15 16">DSM 15611</strain>
    </source>
</reference>
<dbReference type="InterPro" id="IPR004589">
    <property type="entry name" value="DNA_helicase_ATP-dep_RecQ"/>
</dbReference>
<evidence type="ECO:0000256" key="11">
    <source>
        <dbReference type="ARBA" id="ARBA00044535"/>
    </source>
</evidence>
<dbReference type="SMART" id="SM00487">
    <property type="entry name" value="DEXDc"/>
    <property type="match status" value="1"/>
</dbReference>